<comment type="caution">
    <text evidence="1">The sequence shown here is derived from an EMBL/GenBank/DDBJ whole genome shotgun (WGS) entry which is preliminary data.</text>
</comment>
<gene>
    <name evidence="1" type="ORF">HMPREF9302_03045</name>
</gene>
<reference evidence="1 2" key="1">
    <citation type="submission" date="2014-07" db="EMBL/GenBank/DDBJ databases">
        <authorList>
            <person name="McCorrison J."/>
            <person name="Sanka R."/>
            <person name="Torralba M."/>
            <person name="Gillis M."/>
            <person name="Haft D.H."/>
            <person name="Methe B."/>
            <person name="Sutton G."/>
            <person name="Nelson K.E."/>
        </authorList>
    </citation>
    <scope>NUCLEOTIDE SEQUENCE [LARGE SCALE GENOMIC DNA]</scope>
    <source>
        <strain evidence="1 2">DNF00058</strain>
    </source>
</reference>
<dbReference type="AlphaFoldDB" id="A0A096CCB7"/>
<name>A0A096CCB7_9BACT</name>
<dbReference type="RefSeq" id="WP_036854561.1">
    <property type="nucleotide sequence ID" value="NZ_JRNU01000010.1"/>
</dbReference>
<dbReference type="Proteomes" id="UP000029614">
    <property type="component" value="Unassembled WGS sequence"/>
</dbReference>
<accession>A0A096CCB7</accession>
<organism evidence="1 2">
    <name type="scientific">Prevotella amnii DNF00058</name>
    <dbReference type="NCBI Taxonomy" id="1401066"/>
    <lineage>
        <taxon>Bacteria</taxon>
        <taxon>Pseudomonadati</taxon>
        <taxon>Bacteroidota</taxon>
        <taxon>Bacteroidia</taxon>
        <taxon>Bacteroidales</taxon>
        <taxon>Prevotellaceae</taxon>
        <taxon>Prevotella</taxon>
    </lineage>
</organism>
<sequence>MSKQNIEREDLHIPNGLFFPEVVRLLKEGYSVTIPLKGYSMRPFLESGRDKAILKKPSSISVGEPVLCEIFPNHFVLHRIISIQGDDITLLGDGNIITETCKRDNVVGAVVGFYRKGRESLDKTTGRKWKIYSALWMFFRPIRRYLLGIYSHVWIPLFGTI</sequence>
<evidence type="ECO:0000313" key="1">
    <source>
        <dbReference type="EMBL" id="KGF52562.1"/>
    </source>
</evidence>
<keyword evidence="2" id="KW-1185">Reference proteome</keyword>
<evidence type="ECO:0000313" key="2">
    <source>
        <dbReference type="Proteomes" id="UP000029614"/>
    </source>
</evidence>
<dbReference type="OrthoDB" id="9795228at2"/>
<proteinExistence type="predicted"/>
<protein>
    <submittedName>
        <fullName evidence="1">Peptidase S41</fullName>
    </submittedName>
</protein>
<dbReference type="EMBL" id="JRNU01000010">
    <property type="protein sequence ID" value="KGF52562.1"/>
    <property type="molecule type" value="Genomic_DNA"/>
</dbReference>